<gene>
    <name evidence="5" type="ORF">NZD86_20735</name>
</gene>
<keyword evidence="3" id="KW-0472">Membrane</keyword>
<dbReference type="CDD" id="cd12797">
    <property type="entry name" value="M23_peptidase"/>
    <property type="match status" value="1"/>
</dbReference>
<keyword evidence="3" id="KW-0812">Transmembrane</keyword>
<dbReference type="Pfam" id="PF01551">
    <property type="entry name" value="Peptidase_M23"/>
    <property type="match status" value="1"/>
</dbReference>
<evidence type="ECO:0000259" key="4">
    <source>
        <dbReference type="PROSITE" id="PS51109"/>
    </source>
</evidence>
<name>A0ABY6Z147_9BACL</name>
<evidence type="ECO:0000256" key="2">
    <source>
        <dbReference type="SAM" id="MobiDB-lite"/>
    </source>
</evidence>
<dbReference type="Proteomes" id="UP001164803">
    <property type="component" value="Chromosome"/>
</dbReference>
<sequence length="444" mass="47245">MKWTAALQAVKTKLATARPKVKATHRWKTTGTSTTLLKFKSPRLFIAGTTSLLVIGSGAVLISSHVQASKSCLQIYRDGQYIGLVPNNPETVDTMNRVAAGYGVQFESTPVYTQVRENYPWQRVESFPTAAAVIELNNQPLVYTTSTESANQVLNNVKQALAGDIKSASHVTTSFVGDVKVVATTIGIADIVQPSDATRLLLHPQSTDPMSGRASSPAAQLNSGSHQATTQRPALSVQTHATVTKTVSLPYHVKYVKDSQLAKGDKKVVTDGKCGTQKETVSEIYLNGQQTAEHVLTKDTVTQPVDEVVKLGTNAGVASGGWIWPTDSHLITSPFGYRSFGGGQFHPGIDIGVPTGTTIHATNDGTVISAGWNSGGYGNWVEIDNGSGITTVFGHMSRVAVHNGEVVSKGEVIGYSGESGEATGPHLHYEVRMNGTAVNPMPYT</sequence>
<accession>A0ABY6Z147</accession>
<dbReference type="PANTHER" id="PTHR21666:SF270">
    <property type="entry name" value="MUREIN HYDROLASE ACTIVATOR ENVC"/>
    <property type="match status" value="1"/>
</dbReference>
<feature type="transmembrane region" description="Helical" evidence="3">
    <location>
        <begin position="44"/>
        <end position="62"/>
    </location>
</feature>
<dbReference type="RefSeq" id="WP_268043956.1">
    <property type="nucleotide sequence ID" value="NZ_CP104064.1"/>
</dbReference>
<dbReference type="InterPro" id="IPR011055">
    <property type="entry name" value="Dup_hybrid_motif"/>
</dbReference>
<dbReference type="PANTHER" id="PTHR21666">
    <property type="entry name" value="PEPTIDASE-RELATED"/>
    <property type="match status" value="1"/>
</dbReference>
<dbReference type="Gene3D" id="2.70.70.10">
    <property type="entry name" value="Glucose Permease (Domain IIA)"/>
    <property type="match status" value="1"/>
</dbReference>
<dbReference type="SMART" id="SM01208">
    <property type="entry name" value="G5"/>
    <property type="match status" value="1"/>
</dbReference>
<dbReference type="InterPro" id="IPR016047">
    <property type="entry name" value="M23ase_b-sheet_dom"/>
</dbReference>
<keyword evidence="6" id="KW-1185">Reference proteome</keyword>
<reference evidence="5" key="1">
    <citation type="submission" date="2022-08" db="EMBL/GenBank/DDBJ databases">
        <title>Alicyclobacillus dauci DSM2870, complete genome.</title>
        <authorList>
            <person name="Wang Q."/>
            <person name="Cai R."/>
            <person name="Wang Z."/>
        </authorList>
    </citation>
    <scope>NUCLEOTIDE SEQUENCE</scope>
    <source>
        <strain evidence="5">DSM 28700</strain>
    </source>
</reference>
<protein>
    <submittedName>
        <fullName evidence="5">Peptidoglycan DD-metalloendopeptidase family protein</fullName>
    </submittedName>
</protein>
<dbReference type="InterPro" id="IPR050570">
    <property type="entry name" value="Cell_wall_metabolism_enzyme"/>
</dbReference>
<evidence type="ECO:0000256" key="3">
    <source>
        <dbReference type="SAM" id="Phobius"/>
    </source>
</evidence>
<feature type="region of interest" description="Disordered" evidence="2">
    <location>
        <begin position="202"/>
        <end position="235"/>
    </location>
</feature>
<feature type="compositionally biased region" description="Polar residues" evidence="2">
    <location>
        <begin position="204"/>
        <end position="235"/>
    </location>
</feature>
<evidence type="ECO:0000256" key="1">
    <source>
        <dbReference type="ARBA" id="ARBA00022729"/>
    </source>
</evidence>
<dbReference type="Pfam" id="PF07501">
    <property type="entry name" value="G5"/>
    <property type="match status" value="1"/>
</dbReference>
<proteinExistence type="predicted"/>
<feature type="domain" description="G5" evidence="4">
    <location>
        <begin position="235"/>
        <end position="315"/>
    </location>
</feature>
<dbReference type="PROSITE" id="PS51109">
    <property type="entry name" value="G5"/>
    <property type="match status" value="1"/>
</dbReference>
<dbReference type="EMBL" id="CP104064">
    <property type="protein sequence ID" value="WAH36600.1"/>
    <property type="molecule type" value="Genomic_DNA"/>
</dbReference>
<keyword evidence="1" id="KW-0732">Signal</keyword>
<evidence type="ECO:0000313" key="5">
    <source>
        <dbReference type="EMBL" id="WAH36600.1"/>
    </source>
</evidence>
<keyword evidence="3" id="KW-1133">Transmembrane helix</keyword>
<dbReference type="SUPFAM" id="SSF51261">
    <property type="entry name" value="Duplicated hybrid motif"/>
    <property type="match status" value="1"/>
</dbReference>
<dbReference type="InterPro" id="IPR011098">
    <property type="entry name" value="G5_dom"/>
</dbReference>
<evidence type="ECO:0000313" key="6">
    <source>
        <dbReference type="Proteomes" id="UP001164803"/>
    </source>
</evidence>
<dbReference type="Gene3D" id="2.20.230.10">
    <property type="entry name" value="Resuscitation-promoting factor rpfb"/>
    <property type="match status" value="1"/>
</dbReference>
<organism evidence="5 6">
    <name type="scientific">Alicyclobacillus dauci</name>
    <dbReference type="NCBI Taxonomy" id="1475485"/>
    <lineage>
        <taxon>Bacteria</taxon>
        <taxon>Bacillati</taxon>
        <taxon>Bacillota</taxon>
        <taxon>Bacilli</taxon>
        <taxon>Bacillales</taxon>
        <taxon>Alicyclobacillaceae</taxon>
        <taxon>Alicyclobacillus</taxon>
    </lineage>
</organism>